<comment type="cofactor">
    <cofactor evidence="1">
        <name>Mg(2+)</name>
        <dbReference type="ChEBI" id="CHEBI:18420"/>
    </cofactor>
</comment>
<gene>
    <name evidence="7" type="ORF">FHR96_000988</name>
</gene>
<dbReference type="InterPro" id="IPR003018">
    <property type="entry name" value="GAF"/>
</dbReference>
<reference evidence="7 8" key="1">
    <citation type="submission" date="2020-08" db="EMBL/GenBank/DDBJ databases">
        <title>Genomic Encyclopedia of Type Strains, Phase III (KMG-III): the genomes of soil and plant-associated and newly described type strains.</title>
        <authorList>
            <person name="Whitman W."/>
        </authorList>
    </citation>
    <scope>NUCLEOTIDE SEQUENCE [LARGE SCALE GENOMIC DNA]</scope>
    <source>
        <strain evidence="7 8">CECT 5995</strain>
    </source>
</reference>
<dbReference type="SUPFAM" id="SSF55781">
    <property type="entry name" value="GAF domain-like"/>
    <property type="match status" value="1"/>
</dbReference>
<dbReference type="SUPFAM" id="SSF55073">
    <property type="entry name" value="Nucleotide cyclase"/>
    <property type="match status" value="1"/>
</dbReference>
<dbReference type="Proteomes" id="UP000525987">
    <property type="component" value="Unassembled WGS sequence"/>
</dbReference>
<evidence type="ECO:0000313" key="8">
    <source>
        <dbReference type="Proteomes" id="UP000525987"/>
    </source>
</evidence>
<keyword evidence="8" id="KW-1185">Reference proteome</keyword>
<dbReference type="InterPro" id="IPR029787">
    <property type="entry name" value="Nucleotide_cyclase"/>
</dbReference>
<dbReference type="SUPFAM" id="SSF55785">
    <property type="entry name" value="PYP-like sensor domain (PAS domain)"/>
    <property type="match status" value="1"/>
</dbReference>
<dbReference type="Gene3D" id="3.30.70.270">
    <property type="match status" value="1"/>
</dbReference>
<dbReference type="CDD" id="cd01949">
    <property type="entry name" value="GGDEF"/>
    <property type="match status" value="1"/>
</dbReference>
<evidence type="ECO:0000256" key="3">
    <source>
        <dbReference type="ARBA" id="ARBA00034247"/>
    </source>
</evidence>
<comment type="catalytic activity">
    <reaction evidence="3">
        <text>2 GTP = 3',3'-c-di-GMP + 2 diphosphate</text>
        <dbReference type="Rhea" id="RHEA:24898"/>
        <dbReference type="ChEBI" id="CHEBI:33019"/>
        <dbReference type="ChEBI" id="CHEBI:37565"/>
        <dbReference type="ChEBI" id="CHEBI:58805"/>
        <dbReference type="EC" id="2.7.7.65"/>
    </reaction>
</comment>
<dbReference type="SMART" id="SM00267">
    <property type="entry name" value="GGDEF"/>
    <property type="match status" value="1"/>
</dbReference>
<dbReference type="PROSITE" id="PS50887">
    <property type="entry name" value="GGDEF"/>
    <property type="match status" value="1"/>
</dbReference>
<dbReference type="GO" id="GO:0005886">
    <property type="term" value="C:plasma membrane"/>
    <property type="evidence" value="ECO:0007669"/>
    <property type="project" value="TreeGrafter"/>
</dbReference>
<dbReference type="EMBL" id="JACHXM010000003">
    <property type="protein sequence ID" value="MBB3140136.1"/>
    <property type="molecule type" value="Genomic_DNA"/>
</dbReference>
<evidence type="ECO:0000313" key="7">
    <source>
        <dbReference type="EMBL" id="MBB3140136.1"/>
    </source>
</evidence>
<protein>
    <recommendedName>
        <fullName evidence="2">diguanylate cyclase</fullName>
        <ecNumber evidence="2">2.7.7.65</ecNumber>
    </recommendedName>
</protein>
<dbReference type="Pfam" id="PF01590">
    <property type="entry name" value="GAF"/>
    <property type="match status" value="1"/>
</dbReference>
<dbReference type="EC" id="2.7.7.65" evidence="2"/>
<evidence type="ECO:0000259" key="6">
    <source>
        <dbReference type="PROSITE" id="PS50887"/>
    </source>
</evidence>
<evidence type="ECO:0000256" key="4">
    <source>
        <dbReference type="SAM" id="MobiDB-lite"/>
    </source>
</evidence>
<dbReference type="InterPro" id="IPR043128">
    <property type="entry name" value="Rev_trsase/Diguanyl_cyclase"/>
</dbReference>
<evidence type="ECO:0000256" key="2">
    <source>
        <dbReference type="ARBA" id="ARBA00012528"/>
    </source>
</evidence>
<sequence length="501" mass="56153">MTTVASASHESLYLAALSVGSRAMMQADNWADGVDRLLAEIGRATGASRVWVFQLLELQPQAVLQDYVFEWAAAPAYRQLMQRRFRFFRSGLEDPVYRRLVEERRDGGCHDLCVSDMADGPLRRHLESQDILSMATVPIMVHGEWWGTLGIDDCRRAISWKGPGLDLLIATAELIAAAIYRHRLTSRSRQVELFQRVANCGVWEVALTNGHVWCSEALKAQLGYPATYPRVPLRRMLARLWREDRHQLWQQVRACLAGRQSHCRLDVRMPLYAGGTGWFEIVAEIQRDEAGRPLSMAGILIDIHRRKRDEERSRRAAESDALTGALNRRGLMRWLEAHARRESVHLMLLDIDHFKAVNDRYGHAAGDALLCQLSRRLHGELREDDALVRLGGEEFALLIRSGDGERMLALAERLRGAVVDRPFRLQLPGAPEPVTVAVSISLGVARMPPGTTDLETRQALALVWADEALYAAKQAGRNRTRRHASVTGAGNGALGSCATER</sequence>
<evidence type="ECO:0000259" key="5">
    <source>
        <dbReference type="PROSITE" id="PS50113"/>
    </source>
</evidence>
<proteinExistence type="predicted"/>
<organism evidence="7 8">
    <name type="scientific">Halomonas organivorans</name>
    <dbReference type="NCBI Taxonomy" id="257772"/>
    <lineage>
        <taxon>Bacteria</taxon>
        <taxon>Pseudomonadati</taxon>
        <taxon>Pseudomonadota</taxon>
        <taxon>Gammaproteobacteria</taxon>
        <taxon>Oceanospirillales</taxon>
        <taxon>Halomonadaceae</taxon>
        <taxon>Halomonas</taxon>
    </lineage>
</organism>
<dbReference type="Pfam" id="PF08447">
    <property type="entry name" value="PAS_3"/>
    <property type="match status" value="1"/>
</dbReference>
<dbReference type="InterPro" id="IPR050469">
    <property type="entry name" value="Diguanylate_Cyclase"/>
</dbReference>
<dbReference type="GO" id="GO:1902201">
    <property type="term" value="P:negative regulation of bacterial-type flagellum-dependent cell motility"/>
    <property type="evidence" value="ECO:0007669"/>
    <property type="project" value="TreeGrafter"/>
</dbReference>
<feature type="domain" description="PAC" evidence="5">
    <location>
        <begin position="263"/>
        <end position="315"/>
    </location>
</feature>
<dbReference type="InterPro" id="IPR035965">
    <property type="entry name" value="PAS-like_dom_sf"/>
</dbReference>
<dbReference type="NCBIfam" id="TIGR00254">
    <property type="entry name" value="GGDEF"/>
    <property type="match status" value="1"/>
</dbReference>
<comment type="caution">
    <text evidence="7">The sequence shown here is derived from an EMBL/GenBank/DDBJ whole genome shotgun (WGS) entry which is preliminary data.</text>
</comment>
<dbReference type="SMART" id="SM00065">
    <property type="entry name" value="GAF"/>
    <property type="match status" value="1"/>
</dbReference>
<dbReference type="PROSITE" id="PS50113">
    <property type="entry name" value="PAC"/>
    <property type="match status" value="1"/>
</dbReference>
<dbReference type="PANTHER" id="PTHR45138:SF9">
    <property type="entry name" value="DIGUANYLATE CYCLASE DGCM-RELATED"/>
    <property type="match status" value="1"/>
</dbReference>
<dbReference type="Gene3D" id="3.30.450.40">
    <property type="match status" value="1"/>
</dbReference>
<feature type="domain" description="GGDEF" evidence="6">
    <location>
        <begin position="342"/>
        <end position="485"/>
    </location>
</feature>
<evidence type="ECO:0000256" key="1">
    <source>
        <dbReference type="ARBA" id="ARBA00001946"/>
    </source>
</evidence>
<dbReference type="AlphaFoldDB" id="A0A7W5G581"/>
<dbReference type="Gene3D" id="3.30.450.20">
    <property type="entry name" value="PAS domain"/>
    <property type="match status" value="1"/>
</dbReference>
<accession>A0A7W5G581</accession>
<dbReference type="GO" id="GO:0052621">
    <property type="term" value="F:diguanylate cyclase activity"/>
    <property type="evidence" value="ECO:0007669"/>
    <property type="project" value="UniProtKB-EC"/>
</dbReference>
<dbReference type="Pfam" id="PF00990">
    <property type="entry name" value="GGDEF"/>
    <property type="match status" value="1"/>
</dbReference>
<name>A0A7W5G581_9GAMM</name>
<dbReference type="InterPro" id="IPR000014">
    <property type="entry name" value="PAS"/>
</dbReference>
<dbReference type="GO" id="GO:0043709">
    <property type="term" value="P:cell adhesion involved in single-species biofilm formation"/>
    <property type="evidence" value="ECO:0007669"/>
    <property type="project" value="TreeGrafter"/>
</dbReference>
<dbReference type="InterPro" id="IPR013655">
    <property type="entry name" value="PAS_fold_3"/>
</dbReference>
<feature type="region of interest" description="Disordered" evidence="4">
    <location>
        <begin position="481"/>
        <end position="501"/>
    </location>
</feature>
<dbReference type="CDD" id="cd00130">
    <property type="entry name" value="PAS"/>
    <property type="match status" value="1"/>
</dbReference>
<dbReference type="InterPro" id="IPR000160">
    <property type="entry name" value="GGDEF_dom"/>
</dbReference>
<dbReference type="InterPro" id="IPR029016">
    <property type="entry name" value="GAF-like_dom_sf"/>
</dbReference>
<dbReference type="PANTHER" id="PTHR45138">
    <property type="entry name" value="REGULATORY COMPONENTS OF SENSORY TRANSDUCTION SYSTEM"/>
    <property type="match status" value="1"/>
</dbReference>
<dbReference type="FunFam" id="3.30.70.270:FF:000001">
    <property type="entry name" value="Diguanylate cyclase domain protein"/>
    <property type="match status" value="1"/>
</dbReference>
<dbReference type="RefSeq" id="WP_183386555.1">
    <property type="nucleotide sequence ID" value="NZ_JACHXM010000003.1"/>
</dbReference>
<dbReference type="InterPro" id="IPR000700">
    <property type="entry name" value="PAS-assoc_C"/>
</dbReference>